<dbReference type="PROSITE" id="PS01081">
    <property type="entry name" value="HTH_TETR_1"/>
    <property type="match status" value="1"/>
</dbReference>
<dbReference type="PROSITE" id="PS50977">
    <property type="entry name" value="HTH_TETR_2"/>
    <property type="match status" value="1"/>
</dbReference>
<keyword evidence="2 4" id="KW-0238">DNA-binding</keyword>
<dbReference type="Gene3D" id="1.10.10.60">
    <property type="entry name" value="Homeodomain-like"/>
    <property type="match status" value="1"/>
</dbReference>
<dbReference type="Proteomes" id="UP001321498">
    <property type="component" value="Chromosome"/>
</dbReference>
<accession>A0ABN6XNK3</accession>
<evidence type="ECO:0000313" key="7">
    <source>
        <dbReference type="EMBL" id="BDZ46559.1"/>
    </source>
</evidence>
<name>A0ABN6XNK3_9MICO</name>
<evidence type="ECO:0000256" key="1">
    <source>
        <dbReference type="ARBA" id="ARBA00023015"/>
    </source>
</evidence>
<dbReference type="PANTHER" id="PTHR30055">
    <property type="entry name" value="HTH-TYPE TRANSCRIPTIONAL REGULATOR RUTR"/>
    <property type="match status" value="1"/>
</dbReference>
<protein>
    <submittedName>
        <fullName evidence="7">TetR family transcriptional regulator</fullName>
    </submittedName>
</protein>
<evidence type="ECO:0000256" key="4">
    <source>
        <dbReference type="PROSITE-ProRule" id="PRU00335"/>
    </source>
</evidence>
<keyword evidence="8" id="KW-1185">Reference proteome</keyword>
<feature type="region of interest" description="Disordered" evidence="5">
    <location>
        <begin position="1"/>
        <end position="26"/>
    </location>
</feature>
<evidence type="ECO:0000313" key="8">
    <source>
        <dbReference type="Proteomes" id="UP001321498"/>
    </source>
</evidence>
<reference evidence="8" key="1">
    <citation type="journal article" date="2019" name="Int. J. Syst. Evol. Microbiol.">
        <title>The Global Catalogue of Microorganisms (GCM) 10K type strain sequencing project: providing services to taxonomists for standard genome sequencing and annotation.</title>
        <authorList>
            <consortium name="The Broad Institute Genomics Platform"/>
            <consortium name="The Broad Institute Genome Sequencing Center for Infectious Disease"/>
            <person name="Wu L."/>
            <person name="Ma J."/>
        </authorList>
    </citation>
    <scope>NUCLEOTIDE SEQUENCE [LARGE SCALE GENOMIC DNA]</scope>
    <source>
        <strain evidence="8">NBRC 108725</strain>
    </source>
</reference>
<sequence>MNASRIPSTLGTGGATPTGRPRRSSRETLQDAATELFLEQGYEQTTVDDIARRAGVARATFFNYFPAKGDLLWADLDPVLESLPSALAAQPTGESPAIGVRTALVSLTGQVPVAPVLLVERLTIGAAAEAAHAGLPRMHGVDVALRRFTLSRTHARDGIPEAFAAGATGVLLAVGRRWLAAGSDRGSLGAAVDAGLAPLTDAFAPLLPPA</sequence>
<dbReference type="InterPro" id="IPR001647">
    <property type="entry name" value="HTH_TetR"/>
</dbReference>
<feature type="DNA-binding region" description="H-T-H motif" evidence="4">
    <location>
        <begin position="46"/>
        <end position="65"/>
    </location>
</feature>
<dbReference type="Gene3D" id="1.10.357.10">
    <property type="entry name" value="Tetracycline Repressor, domain 2"/>
    <property type="match status" value="1"/>
</dbReference>
<evidence type="ECO:0000259" key="6">
    <source>
        <dbReference type="PROSITE" id="PS50977"/>
    </source>
</evidence>
<dbReference type="EMBL" id="AP027731">
    <property type="protein sequence ID" value="BDZ46559.1"/>
    <property type="molecule type" value="Genomic_DNA"/>
</dbReference>
<proteinExistence type="predicted"/>
<organism evidence="7 8">
    <name type="scientific">Naasia aerilata</name>
    <dbReference type="NCBI Taxonomy" id="1162966"/>
    <lineage>
        <taxon>Bacteria</taxon>
        <taxon>Bacillati</taxon>
        <taxon>Actinomycetota</taxon>
        <taxon>Actinomycetes</taxon>
        <taxon>Micrococcales</taxon>
        <taxon>Microbacteriaceae</taxon>
        <taxon>Naasia</taxon>
    </lineage>
</organism>
<gene>
    <name evidence="7" type="ORF">GCM10025866_24680</name>
</gene>
<dbReference type="InterPro" id="IPR009057">
    <property type="entry name" value="Homeodomain-like_sf"/>
</dbReference>
<dbReference type="SUPFAM" id="SSF46689">
    <property type="entry name" value="Homeodomain-like"/>
    <property type="match status" value="1"/>
</dbReference>
<evidence type="ECO:0000256" key="2">
    <source>
        <dbReference type="ARBA" id="ARBA00023125"/>
    </source>
</evidence>
<dbReference type="PANTHER" id="PTHR30055:SF234">
    <property type="entry name" value="HTH-TYPE TRANSCRIPTIONAL REGULATOR BETI"/>
    <property type="match status" value="1"/>
</dbReference>
<keyword evidence="1" id="KW-0805">Transcription regulation</keyword>
<keyword evidence="3" id="KW-0804">Transcription</keyword>
<feature type="domain" description="HTH tetR-type" evidence="6">
    <location>
        <begin position="23"/>
        <end position="83"/>
    </location>
</feature>
<dbReference type="InterPro" id="IPR050109">
    <property type="entry name" value="HTH-type_TetR-like_transc_reg"/>
</dbReference>
<dbReference type="Pfam" id="PF00440">
    <property type="entry name" value="TetR_N"/>
    <property type="match status" value="1"/>
</dbReference>
<dbReference type="InterPro" id="IPR023772">
    <property type="entry name" value="DNA-bd_HTH_TetR-type_CS"/>
</dbReference>
<dbReference type="PRINTS" id="PR00455">
    <property type="entry name" value="HTHTETR"/>
</dbReference>
<evidence type="ECO:0000256" key="5">
    <source>
        <dbReference type="SAM" id="MobiDB-lite"/>
    </source>
</evidence>
<dbReference type="RefSeq" id="WP_286276602.1">
    <property type="nucleotide sequence ID" value="NZ_AP027731.1"/>
</dbReference>
<evidence type="ECO:0000256" key="3">
    <source>
        <dbReference type="ARBA" id="ARBA00023163"/>
    </source>
</evidence>